<dbReference type="InterPro" id="IPR018656">
    <property type="entry name" value="DUF2087"/>
</dbReference>
<feature type="domain" description="DUF2087" evidence="1">
    <location>
        <begin position="95"/>
        <end position="163"/>
    </location>
</feature>
<gene>
    <name evidence="2" type="ORF">ACFO0G_08605</name>
</gene>
<dbReference type="RefSeq" id="WP_376977044.1">
    <property type="nucleotide sequence ID" value="NZ_JBHSDQ010000003.1"/>
</dbReference>
<accession>A0ABV8WI18</accession>
<name>A0ABV8WI18_9MICC</name>
<organism evidence="2 3">
    <name type="scientific">Arthrobacter sedimenti</name>
    <dbReference type="NCBI Taxonomy" id="2694931"/>
    <lineage>
        <taxon>Bacteria</taxon>
        <taxon>Bacillati</taxon>
        <taxon>Actinomycetota</taxon>
        <taxon>Actinomycetes</taxon>
        <taxon>Micrococcales</taxon>
        <taxon>Micrococcaceae</taxon>
        <taxon>Arthrobacter</taxon>
    </lineage>
</organism>
<protein>
    <submittedName>
        <fullName evidence="2">DUF2087 domain-containing protein</fullName>
    </submittedName>
</protein>
<reference evidence="3" key="1">
    <citation type="journal article" date="2019" name="Int. J. Syst. Evol. Microbiol.">
        <title>The Global Catalogue of Microorganisms (GCM) 10K type strain sequencing project: providing services to taxonomists for standard genome sequencing and annotation.</title>
        <authorList>
            <consortium name="The Broad Institute Genomics Platform"/>
            <consortium name="The Broad Institute Genome Sequencing Center for Infectious Disease"/>
            <person name="Wu L."/>
            <person name="Ma J."/>
        </authorList>
    </citation>
    <scope>NUCLEOTIDE SEQUENCE [LARGE SCALE GENOMIC DNA]</scope>
    <source>
        <strain evidence="3">PJ61</strain>
    </source>
</reference>
<dbReference type="Pfam" id="PF09860">
    <property type="entry name" value="DUF2087"/>
    <property type="match status" value="1"/>
</dbReference>
<proteinExistence type="predicted"/>
<evidence type="ECO:0000313" key="3">
    <source>
        <dbReference type="Proteomes" id="UP001595778"/>
    </source>
</evidence>
<evidence type="ECO:0000259" key="1">
    <source>
        <dbReference type="Pfam" id="PF09860"/>
    </source>
</evidence>
<evidence type="ECO:0000313" key="2">
    <source>
        <dbReference type="EMBL" id="MFC4396144.1"/>
    </source>
</evidence>
<keyword evidence="3" id="KW-1185">Reference proteome</keyword>
<sequence length="166" mass="18526">MNGPHWRRVLAMLGNADARTAYAQIVLGAAPNDVLPDVKEQRRQRAIAGLLESGLVQRQASGGLVAGEAIFRDLLAQQPRRQPRTGLDRFMRLGRIERYPANLAERRALLARIATETIAPGEKLTERQVNERLLSYTDDVVLLRRYMVDFGVLQRTPSGSSYSSAE</sequence>
<comment type="caution">
    <text evidence="2">The sequence shown here is derived from an EMBL/GenBank/DDBJ whole genome shotgun (WGS) entry which is preliminary data.</text>
</comment>
<dbReference type="EMBL" id="JBHSDQ010000003">
    <property type="protein sequence ID" value="MFC4396144.1"/>
    <property type="molecule type" value="Genomic_DNA"/>
</dbReference>
<dbReference type="Proteomes" id="UP001595778">
    <property type="component" value="Unassembled WGS sequence"/>
</dbReference>